<reference evidence="1" key="2">
    <citation type="submission" date="2020-10" db="EMBL/GenBank/DDBJ databases">
        <authorList>
            <person name="Peck L.D."/>
            <person name="Nowell R.W."/>
            <person name="Flood J."/>
            <person name="Ryan M.J."/>
            <person name="Barraclough T.G."/>
        </authorList>
    </citation>
    <scope>NUCLEOTIDE SEQUENCE</scope>
    <source>
        <strain evidence="1">IMI 127659i</strain>
    </source>
</reference>
<dbReference type="EMBL" id="JADFTT010000144">
    <property type="protein sequence ID" value="KAG5766745.1"/>
    <property type="molecule type" value="Genomic_DNA"/>
</dbReference>
<evidence type="ECO:0000313" key="2">
    <source>
        <dbReference type="Proteomes" id="UP000750502"/>
    </source>
</evidence>
<reference evidence="1" key="1">
    <citation type="journal article" date="2020" name="bioRxiv">
        <title>Historical genomics reveals the evolutionary mechanisms behind multiple outbreaks of the host-specific coffee wilt pathogen Fusarium xylarioides.</title>
        <authorList>
            <person name="Peck D."/>
            <person name="Nowell R.W."/>
            <person name="Flood J."/>
            <person name="Ryan M.J."/>
            <person name="Barraclough T.G."/>
        </authorList>
    </citation>
    <scope>NUCLEOTIDE SEQUENCE</scope>
    <source>
        <strain evidence="1">IMI 127659i</strain>
    </source>
</reference>
<gene>
    <name evidence="1" type="ORF">H9Q72_005173</name>
</gene>
<organism evidence="1 2">
    <name type="scientific">Fusarium xylarioides</name>
    <dbReference type="NCBI Taxonomy" id="221167"/>
    <lineage>
        <taxon>Eukaryota</taxon>
        <taxon>Fungi</taxon>
        <taxon>Dikarya</taxon>
        <taxon>Ascomycota</taxon>
        <taxon>Pezizomycotina</taxon>
        <taxon>Sordariomycetes</taxon>
        <taxon>Hypocreomycetidae</taxon>
        <taxon>Hypocreales</taxon>
        <taxon>Nectriaceae</taxon>
        <taxon>Fusarium</taxon>
        <taxon>Fusarium fujikuroi species complex</taxon>
    </lineage>
</organism>
<keyword evidence="2" id="KW-1185">Reference proteome</keyword>
<evidence type="ECO:0000313" key="1">
    <source>
        <dbReference type="EMBL" id="KAG5766745.1"/>
    </source>
</evidence>
<dbReference type="Proteomes" id="UP000750502">
    <property type="component" value="Unassembled WGS sequence"/>
</dbReference>
<dbReference type="AlphaFoldDB" id="A0A9P7I023"/>
<name>A0A9P7I023_9HYPO</name>
<dbReference type="OrthoDB" id="5106940at2759"/>
<protein>
    <submittedName>
        <fullName evidence="1">Uncharacterized protein</fullName>
    </submittedName>
</protein>
<accession>A0A9P7I023</accession>
<sequence>MKHFILINHFILVKHSLIIKYFLVKHFNYICLYRHSNPLRLGACATAMSFIVAGGQGGDSLGGGVTGNNGGPGAQLSGTVPVTPGQTVVLLAGGKGGGGLVSGVTPCGIGYGTGGTARDTGGGGGAGSPLTLNGRLVVVAGGGGGGGRYTALPDTDPQIITFNDLRGGGGGIDGVTAYMALKATPNQHTVTIGGGQGGGSSAAGAGDIVSGSPSLFTNGAAGGGMNGGNGRADLGTSDYNIGSWGGGSGYYGGGSGSVAQKTVGTSTAASGVGGGGGSNYVASGVTTTSSRNAQPGFNTVVFFS</sequence>
<comment type="caution">
    <text evidence="1">The sequence shown here is derived from an EMBL/GenBank/DDBJ whole genome shotgun (WGS) entry which is preliminary data.</text>
</comment>
<proteinExistence type="predicted"/>